<evidence type="ECO:0000313" key="5">
    <source>
        <dbReference type="Proteomes" id="UP000321485"/>
    </source>
</evidence>
<dbReference type="Pfam" id="PF01370">
    <property type="entry name" value="Epimerase"/>
    <property type="match status" value="1"/>
</dbReference>
<evidence type="ECO:0000259" key="3">
    <source>
        <dbReference type="Pfam" id="PF01370"/>
    </source>
</evidence>
<dbReference type="InterPro" id="IPR036291">
    <property type="entry name" value="NAD(P)-bd_dom_sf"/>
</dbReference>
<dbReference type="PANTHER" id="PTHR43103:SF3">
    <property type="entry name" value="ADP-L-GLYCERO-D-MANNO-HEPTOSE-6-EPIMERASE"/>
    <property type="match status" value="1"/>
</dbReference>
<dbReference type="EMBL" id="VJWE01000017">
    <property type="protein sequence ID" value="TWG33722.1"/>
    <property type="molecule type" value="Genomic_DNA"/>
</dbReference>
<dbReference type="Gene3D" id="3.40.50.720">
    <property type="entry name" value="NAD(P)-binding Rossmann-like Domain"/>
    <property type="match status" value="1"/>
</dbReference>
<dbReference type="InterPro" id="IPR001509">
    <property type="entry name" value="Epimerase_deHydtase"/>
</dbReference>
<reference evidence="4 5" key="1">
    <citation type="journal article" date="2015" name="Stand. Genomic Sci.">
        <title>Genomic Encyclopedia of Bacterial and Archaeal Type Strains, Phase III: the genomes of soil and plant-associated and newly described type strains.</title>
        <authorList>
            <person name="Whitman W.B."/>
            <person name="Woyke T."/>
            <person name="Klenk H.P."/>
            <person name="Zhou Y."/>
            <person name="Lilburn T.G."/>
            <person name="Beck B.J."/>
            <person name="De Vos P."/>
            <person name="Vandamme P."/>
            <person name="Eisen J.A."/>
            <person name="Garrity G."/>
            <person name="Hugenholtz P."/>
            <person name="Kyrpides N.C."/>
        </authorList>
    </citation>
    <scope>NUCLEOTIDE SEQUENCE [LARGE SCALE GENOMIC DNA]</scope>
    <source>
        <strain evidence="4 5">DSM 64</strain>
    </source>
</reference>
<comment type="caution">
    <text evidence="4">The sequence shown here is derived from an EMBL/GenBank/DDBJ whole genome shotgun (WGS) entry which is preliminary data.</text>
</comment>
<dbReference type="AlphaFoldDB" id="A0A561XC93"/>
<accession>A0A561XC93</accession>
<keyword evidence="2" id="KW-0119">Carbohydrate metabolism</keyword>
<dbReference type="PANTHER" id="PTHR43103">
    <property type="entry name" value="NUCLEOSIDE-DIPHOSPHATE-SUGAR EPIMERASE"/>
    <property type="match status" value="1"/>
</dbReference>
<proteinExistence type="predicted"/>
<dbReference type="SUPFAM" id="SSF51735">
    <property type="entry name" value="NAD(P)-binding Rossmann-fold domains"/>
    <property type="match status" value="1"/>
</dbReference>
<gene>
    <name evidence="4" type="ORF">ATF69_4074</name>
</gene>
<evidence type="ECO:0000313" key="4">
    <source>
        <dbReference type="EMBL" id="TWG33722.1"/>
    </source>
</evidence>
<organism evidence="4 5">
    <name type="scientific">Acidovorax delafieldii</name>
    <name type="common">Pseudomonas delafieldii</name>
    <dbReference type="NCBI Taxonomy" id="47920"/>
    <lineage>
        <taxon>Bacteria</taxon>
        <taxon>Pseudomonadati</taxon>
        <taxon>Pseudomonadota</taxon>
        <taxon>Betaproteobacteria</taxon>
        <taxon>Burkholderiales</taxon>
        <taxon>Comamonadaceae</taxon>
        <taxon>Acidovorax</taxon>
    </lineage>
</organism>
<name>A0A561XC93_ACIDE</name>
<evidence type="ECO:0000256" key="2">
    <source>
        <dbReference type="ARBA" id="ARBA00023277"/>
    </source>
</evidence>
<sequence length="326" mass="34603">MHVLVTGAGGFIGSALAERLQSAPLVPGTPLRLTLVDRVGPVASCAPGVQWHVGSFADRALFDALEDDPPGCVFHLASVPGSLAEREPALGVQANLLDTVDLCEGLARPVRAGRAPVPRLVFASSVAVYGALGAQAVDERQWPQPTLSYGVHKWMAELLVADYSRRGDIDGRSLRLPGIVARPPAETGHGSAFMSQIFHALRVRQAYTCPVSAQATAWWMSLGCCLDNLVHAARLPAEGMPAERCWQPPVLRSSVEEVVQAIARAVDADPAEWIRYAPDAHIETLFGRLPALHTPRAEAVGFQNDGSLQSLVTRVLGGLQGGGGVK</sequence>
<dbReference type="RefSeq" id="WP_146872079.1">
    <property type="nucleotide sequence ID" value="NZ_VJWE01000017.1"/>
</dbReference>
<dbReference type="GeneID" id="51113116"/>
<keyword evidence="1" id="KW-0521">NADP</keyword>
<feature type="domain" description="NAD-dependent epimerase/dehydratase" evidence="3">
    <location>
        <begin position="3"/>
        <end position="202"/>
    </location>
</feature>
<dbReference type="Gene3D" id="3.90.25.10">
    <property type="entry name" value="UDP-galactose 4-epimerase, domain 1"/>
    <property type="match status" value="1"/>
</dbReference>
<dbReference type="Proteomes" id="UP000321485">
    <property type="component" value="Unassembled WGS sequence"/>
</dbReference>
<evidence type="ECO:0000256" key="1">
    <source>
        <dbReference type="ARBA" id="ARBA00022857"/>
    </source>
</evidence>
<protein>
    <submittedName>
        <fullName evidence="4">Nucleoside-diphosphate-sugar epimerase</fullName>
    </submittedName>
</protein>